<gene>
    <name evidence="2" type="ORF">METZ01_LOCUS69545</name>
</gene>
<dbReference type="EMBL" id="UINC01004764">
    <property type="protein sequence ID" value="SVA16691.1"/>
    <property type="molecule type" value="Genomic_DNA"/>
</dbReference>
<dbReference type="PANTHER" id="PTHR48098:SF1">
    <property type="entry name" value="DIACYLGLYCEROL ACYLTRANSFERASE_MYCOLYLTRANSFERASE AG85A"/>
    <property type="match status" value="1"/>
</dbReference>
<organism evidence="2">
    <name type="scientific">marine metagenome</name>
    <dbReference type="NCBI Taxonomy" id="408172"/>
    <lineage>
        <taxon>unclassified sequences</taxon>
        <taxon>metagenomes</taxon>
        <taxon>ecological metagenomes</taxon>
    </lineage>
</organism>
<evidence type="ECO:0000313" key="2">
    <source>
        <dbReference type="EMBL" id="SVA16691.1"/>
    </source>
</evidence>
<dbReference type="Gene3D" id="3.40.50.1820">
    <property type="entry name" value="alpha/beta hydrolase"/>
    <property type="match status" value="1"/>
</dbReference>
<reference evidence="2" key="1">
    <citation type="submission" date="2018-05" db="EMBL/GenBank/DDBJ databases">
        <authorList>
            <person name="Lanie J.A."/>
            <person name="Ng W.-L."/>
            <person name="Kazmierczak K.M."/>
            <person name="Andrzejewski T.M."/>
            <person name="Davidsen T.M."/>
            <person name="Wayne K.J."/>
            <person name="Tettelin H."/>
            <person name="Glass J.I."/>
            <person name="Rusch D."/>
            <person name="Podicherti R."/>
            <person name="Tsui H.-C.T."/>
            <person name="Winkler M.E."/>
        </authorList>
    </citation>
    <scope>NUCLEOTIDE SEQUENCE</scope>
</reference>
<dbReference type="InterPro" id="IPR050583">
    <property type="entry name" value="Mycobacterial_A85_antigen"/>
</dbReference>
<dbReference type="AlphaFoldDB" id="A0A381TMG8"/>
<dbReference type="InterPro" id="IPR000801">
    <property type="entry name" value="Esterase-like"/>
</dbReference>
<sequence length="330" mass="36893">MRAQTLRIVLLAAALCAAAAPAWAQTDIQTVAFFSESVGRTTKYNIVLPRSYDSSDRSYPVLYLLHGLGQNYQAWGRQGVRFYAPFFEIIIVMPDAGNSWYVNWAQSGGGQKNNWEDHIVRDVVGHVDTHYRTIARREGRAINGLSMGGYGALTLGLRHPDLFVSIGSHSGALEYGRGNEERIRSGTQTRDRRPSSPVDQAEWEARRRRPNPEIGIEGFSSPAERTPLGQPFVSAVDAAQYDPFALVRRIPRDRLPHIYIDCGTDDGLLDAAKAFIQVLLDNNIPFDFMQMPGGHNPGYWTQAIGHSLSIQYEVMQRALGRRPIAVRPQR</sequence>
<proteinExistence type="predicted"/>
<dbReference type="Pfam" id="PF00756">
    <property type="entry name" value="Esterase"/>
    <property type="match status" value="1"/>
</dbReference>
<evidence type="ECO:0008006" key="3">
    <source>
        <dbReference type="Google" id="ProtNLM"/>
    </source>
</evidence>
<feature type="region of interest" description="Disordered" evidence="1">
    <location>
        <begin position="177"/>
        <end position="225"/>
    </location>
</feature>
<protein>
    <recommendedName>
        <fullName evidence="3">Esterase</fullName>
    </recommendedName>
</protein>
<evidence type="ECO:0000256" key="1">
    <source>
        <dbReference type="SAM" id="MobiDB-lite"/>
    </source>
</evidence>
<dbReference type="InterPro" id="IPR029058">
    <property type="entry name" value="AB_hydrolase_fold"/>
</dbReference>
<feature type="compositionally biased region" description="Basic and acidic residues" evidence="1">
    <location>
        <begin position="177"/>
        <end position="194"/>
    </location>
</feature>
<accession>A0A381TMG8</accession>
<dbReference type="SUPFAM" id="SSF53474">
    <property type="entry name" value="alpha/beta-Hydrolases"/>
    <property type="match status" value="1"/>
</dbReference>
<dbReference type="PANTHER" id="PTHR48098">
    <property type="entry name" value="ENTEROCHELIN ESTERASE-RELATED"/>
    <property type="match status" value="1"/>
</dbReference>
<dbReference type="GO" id="GO:0016747">
    <property type="term" value="F:acyltransferase activity, transferring groups other than amino-acyl groups"/>
    <property type="evidence" value="ECO:0007669"/>
    <property type="project" value="TreeGrafter"/>
</dbReference>
<name>A0A381TMG8_9ZZZZ</name>